<protein>
    <submittedName>
        <fullName evidence="1">Uncharacterized protein</fullName>
    </submittedName>
</protein>
<accession>A0A7W6I0J1</accession>
<organism evidence="1 2">
    <name type="scientific">Butyricimonas faecihominis</name>
    <dbReference type="NCBI Taxonomy" id="1472416"/>
    <lineage>
        <taxon>Bacteria</taxon>
        <taxon>Pseudomonadati</taxon>
        <taxon>Bacteroidota</taxon>
        <taxon>Bacteroidia</taxon>
        <taxon>Bacteroidales</taxon>
        <taxon>Odoribacteraceae</taxon>
        <taxon>Butyricimonas</taxon>
    </lineage>
</organism>
<dbReference type="Proteomes" id="UP000546007">
    <property type="component" value="Unassembled WGS sequence"/>
</dbReference>
<evidence type="ECO:0000313" key="1">
    <source>
        <dbReference type="EMBL" id="MBB4027824.1"/>
    </source>
</evidence>
<evidence type="ECO:0000313" key="2">
    <source>
        <dbReference type="Proteomes" id="UP000546007"/>
    </source>
</evidence>
<reference evidence="1 2" key="1">
    <citation type="submission" date="2020-08" db="EMBL/GenBank/DDBJ databases">
        <title>Genomic Encyclopedia of Type Strains, Phase IV (KMG-IV): sequencing the most valuable type-strain genomes for metagenomic binning, comparative biology and taxonomic classification.</title>
        <authorList>
            <person name="Goeker M."/>
        </authorList>
    </citation>
    <scope>NUCLEOTIDE SEQUENCE [LARGE SCALE GENOMIC DNA]</scope>
    <source>
        <strain evidence="1 2">DSM 105721</strain>
    </source>
</reference>
<comment type="caution">
    <text evidence="1">The sequence shown here is derived from an EMBL/GenBank/DDBJ whole genome shotgun (WGS) entry which is preliminary data.</text>
</comment>
<dbReference type="AlphaFoldDB" id="A0A7W6I0J1"/>
<dbReference type="EMBL" id="JACIES010000013">
    <property type="protein sequence ID" value="MBB4027824.1"/>
    <property type="molecule type" value="Genomic_DNA"/>
</dbReference>
<gene>
    <name evidence="1" type="ORF">GGR14_003638</name>
</gene>
<keyword evidence="2" id="KW-1185">Reference proteome</keyword>
<sequence length="30" mass="3663">MIYKSNKIKFLFLAYIHNVCKEAQNYLEIQ</sequence>
<name>A0A7W6I0J1_9BACT</name>
<proteinExistence type="predicted"/>